<dbReference type="EMBL" id="CP097160">
    <property type="protein sequence ID" value="UQN15107.1"/>
    <property type="molecule type" value="Genomic_DNA"/>
</dbReference>
<name>A0ABY4MXE9_9MICO</name>
<evidence type="ECO:0000256" key="2">
    <source>
        <dbReference type="ARBA" id="ARBA00022729"/>
    </source>
</evidence>
<evidence type="ECO:0000313" key="6">
    <source>
        <dbReference type="EMBL" id="UQN15107.1"/>
    </source>
</evidence>
<accession>A0ABY4MXE9</accession>
<keyword evidence="1" id="KW-1003">Cell membrane</keyword>
<evidence type="ECO:0000256" key="4">
    <source>
        <dbReference type="ARBA" id="ARBA00023139"/>
    </source>
</evidence>
<keyword evidence="2" id="KW-0732">Signal</keyword>
<keyword evidence="3" id="KW-0472">Membrane</keyword>
<keyword evidence="5 6" id="KW-0449">Lipoprotein</keyword>
<proteinExistence type="predicted"/>
<evidence type="ECO:0000256" key="1">
    <source>
        <dbReference type="ARBA" id="ARBA00022475"/>
    </source>
</evidence>
<gene>
    <name evidence="6" type="ORF">M3M28_01160</name>
</gene>
<dbReference type="InterPro" id="IPR025971">
    <property type="entry name" value="LppP/LprE"/>
</dbReference>
<sequence>MTAALGAATQVQGCADPLDDETTAHEWMLEVSPDAQAPVVAALREDPSVLEIRTDDAFGFSLSVSRAGSADPLEVVYVFSGETWIITLDGIQGGDFTEGTVEDLLQPLKNLNANAIFQINSSNNDWATPDASTGACGLSAVEVLGQYGSELEPYVDGDDESAWSLKDEFTLSEAAKTYDPCAELSSMTVTIEHGTISTPAHVILFHHDEYLGTATENPVIYSPTAERLADDSIEVTFMWPLEGEGEGYADASGKGVAVFTWDEASQSIVHTGDLPPE</sequence>
<evidence type="ECO:0000256" key="3">
    <source>
        <dbReference type="ARBA" id="ARBA00023136"/>
    </source>
</evidence>
<keyword evidence="4" id="KW-0564">Palmitate</keyword>
<protein>
    <submittedName>
        <fullName evidence="6">LppP/LprE family lipoprotein</fullName>
    </submittedName>
</protein>
<evidence type="ECO:0000256" key="5">
    <source>
        <dbReference type="ARBA" id="ARBA00023288"/>
    </source>
</evidence>
<organism evidence="6">
    <name type="scientific">Gulosibacter sediminis</name>
    <dbReference type="NCBI Taxonomy" id="1729695"/>
    <lineage>
        <taxon>Bacteria</taxon>
        <taxon>Bacillati</taxon>
        <taxon>Actinomycetota</taxon>
        <taxon>Actinomycetes</taxon>
        <taxon>Micrococcales</taxon>
        <taxon>Microbacteriaceae</taxon>
        <taxon>Gulosibacter</taxon>
    </lineage>
</organism>
<reference evidence="6" key="1">
    <citation type="submission" date="2022-05" db="EMBL/GenBank/DDBJ databases">
        <title>Complete genome sequence of toluene-degrading Gulosibacter sediminis strain ACHW.36C.</title>
        <authorList>
            <person name="Wai A.C."/>
            <person name="Lai G.K."/>
            <person name="Griffin S.D."/>
            <person name="Leung F.C."/>
        </authorList>
    </citation>
    <scope>NUCLEOTIDE SEQUENCE [LARGE SCALE GENOMIC DNA]</scope>
    <source>
        <strain evidence="6">ACHW.36C</strain>
    </source>
</reference>
<dbReference type="Pfam" id="PF14041">
    <property type="entry name" value="Lipoprotein_21"/>
    <property type="match status" value="1"/>
</dbReference>